<evidence type="ECO:0000256" key="4">
    <source>
        <dbReference type="ARBA" id="ARBA00023136"/>
    </source>
</evidence>
<keyword evidence="2 6" id="KW-0812">Transmembrane</keyword>
<dbReference type="InterPro" id="IPR004841">
    <property type="entry name" value="AA-permease/SLC12A_dom"/>
</dbReference>
<dbReference type="Proteomes" id="UP001549307">
    <property type="component" value="Unassembled WGS sequence"/>
</dbReference>
<feature type="transmembrane region" description="Helical" evidence="6">
    <location>
        <begin position="117"/>
        <end position="138"/>
    </location>
</feature>
<feature type="domain" description="Amino acid permease/ SLC12A" evidence="7">
    <location>
        <begin position="59"/>
        <end position="471"/>
    </location>
</feature>
<keyword evidence="4 6" id="KW-0472">Membrane</keyword>
<comment type="caution">
    <text evidence="8">The sequence shown here is derived from an EMBL/GenBank/DDBJ whole genome shotgun (WGS) entry which is preliminary data.</text>
</comment>
<protein>
    <submittedName>
        <fullName evidence="8">Amino acid transporter</fullName>
    </submittedName>
</protein>
<sequence>MSSTETIGSSSGDGFSQSPATTKGSKPGLVGHLGTADLVLAALAFAGPLAGTAGYITIIIAAGNGIGAPGTFIATMAVLLLFSVGYGAMTRSVPNPGAFYAYITAGLGRRMGLGSSFLILASYIAIGVGFYGFAGLGVQGFVLSHGGPDIPWWVYSLMFWVVVGTLAYFRVDVSAKVLGILLVLEVLVVIVFDIVVFSQGGATGISLEPFTPAAFTSGHLGIALVFGVALFTGFEATAIYREETRDPNKTIPRATKITVLLIGIFYTITAWALITGLGTSDALTKASEDPAGAFFAVALQFGGPILADAANLLLVTSILAAHLAIQNVTTRYTWSLAVDGILPRALGKAHPRFRSPHRASLTVSFTYLILTGLLVVVGLNAAEIYAWFAGAAAFTIMVAMTLTSLAAVFYFRKNPEQGLSQWKSFIAPSLAFLALAVMVVLSIINFPSLIGGSQLLANIMLLSSLLVFVIGVVTAEVLRRKNPNVYQRIGRQ</sequence>
<feature type="transmembrane region" description="Helical" evidence="6">
    <location>
        <begin position="150"/>
        <end position="171"/>
    </location>
</feature>
<feature type="transmembrane region" description="Helical" evidence="6">
    <location>
        <begin position="257"/>
        <end position="274"/>
    </location>
</feature>
<dbReference type="Gene3D" id="1.20.1740.10">
    <property type="entry name" value="Amino acid/polyamine transporter I"/>
    <property type="match status" value="1"/>
</dbReference>
<evidence type="ECO:0000313" key="9">
    <source>
        <dbReference type="Proteomes" id="UP001549307"/>
    </source>
</evidence>
<keyword evidence="3 6" id="KW-1133">Transmembrane helix</keyword>
<feature type="transmembrane region" description="Helical" evidence="6">
    <location>
        <begin position="68"/>
        <end position="89"/>
    </location>
</feature>
<evidence type="ECO:0000256" key="3">
    <source>
        <dbReference type="ARBA" id="ARBA00022989"/>
    </source>
</evidence>
<dbReference type="PANTHER" id="PTHR42770">
    <property type="entry name" value="AMINO ACID TRANSPORTER-RELATED"/>
    <property type="match status" value="1"/>
</dbReference>
<evidence type="ECO:0000259" key="7">
    <source>
        <dbReference type="Pfam" id="PF00324"/>
    </source>
</evidence>
<comment type="subcellular location">
    <subcellularLocation>
        <location evidence="1">Membrane</location>
        <topology evidence="1">Multi-pass membrane protein</topology>
    </subcellularLocation>
</comment>
<organism evidence="8 9">
    <name type="scientific">Arthrobacter bambusae</name>
    <dbReference type="NCBI Taxonomy" id="1338426"/>
    <lineage>
        <taxon>Bacteria</taxon>
        <taxon>Bacillati</taxon>
        <taxon>Actinomycetota</taxon>
        <taxon>Actinomycetes</taxon>
        <taxon>Micrococcales</taxon>
        <taxon>Micrococcaceae</taxon>
        <taxon>Arthrobacter</taxon>
    </lineage>
</organism>
<feature type="transmembrane region" description="Helical" evidence="6">
    <location>
        <begin position="424"/>
        <end position="444"/>
    </location>
</feature>
<name>A0ABV2P1L3_9MICC</name>
<evidence type="ECO:0000313" key="8">
    <source>
        <dbReference type="EMBL" id="MET4538654.1"/>
    </source>
</evidence>
<evidence type="ECO:0000256" key="5">
    <source>
        <dbReference type="SAM" id="MobiDB-lite"/>
    </source>
</evidence>
<feature type="transmembrane region" description="Helical" evidence="6">
    <location>
        <begin position="456"/>
        <end position="478"/>
    </location>
</feature>
<feature type="transmembrane region" description="Helical" evidence="6">
    <location>
        <begin position="38"/>
        <end position="62"/>
    </location>
</feature>
<dbReference type="InterPro" id="IPR050367">
    <property type="entry name" value="APC_superfamily"/>
</dbReference>
<feature type="transmembrane region" description="Helical" evidence="6">
    <location>
        <begin position="178"/>
        <end position="198"/>
    </location>
</feature>
<feature type="region of interest" description="Disordered" evidence="5">
    <location>
        <begin position="1"/>
        <end position="23"/>
    </location>
</feature>
<gene>
    <name evidence="8" type="ORF">ABIE37_000409</name>
</gene>
<feature type="transmembrane region" description="Helical" evidence="6">
    <location>
        <begin position="385"/>
        <end position="412"/>
    </location>
</feature>
<proteinExistence type="predicted"/>
<feature type="transmembrane region" description="Helical" evidence="6">
    <location>
        <begin position="294"/>
        <end position="325"/>
    </location>
</feature>
<keyword evidence="9" id="KW-1185">Reference proteome</keyword>
<accession>A0ABV2P1L3</accession>
<dbReference type="PIRSF" id="PIRSF006060">
    <property type="entry name" value="AA_transporter"/>
    <property type="match status" value="1"/>
</dbReference>
<evidence type="ECO:0000256" key="1">
    <source>
        <dbReference type="ARBA" id="ARBA00004141"/>
    </source>
</evidence>
<feature type="transmembrane region" description="Helical" evidence="6">
    <location>
        <begin position="218"/>
        <end position="236"/>
    </location>
</feature>
<dbReference type="Pfam" id="PF00324">
    <property type="entry name" value="AA_permease"/>
    <property type="match status" value="1"/>
</dbReference>
<dbReference type="PANTHER" id="PTHR42770:SF16">
    <property type="entry name" value="AMINO ACID PERMEASE"/>
    <property type="match status" value="1"/>
</dbReference>
<evidence type="ECO:0000256" key="2">
    <source>
        <dbReference type="ARBA" id="ARBA00022692"/>
    </source>
</evidence>
<dbReference type="GeneID" id="92751380"/>
<evidence type="ECO:0000256" key="6">
    <source>
        <dbReference type="SAM" id="Phobius"/>
    </source>
</evidence>
<feature type="transmembrane region" description="Helical" evidence="6">
    <location>
        <begin position="359"/>
        <end position="379"/>
    </location>
</feature>
<dbReference type="RefSeq" id="WP_354226241.1">
    <property type="nucleotide sequence ID" value="NZ_JBEPSN010000001.1"/>
</dbReference>
<dbReference type="EMBL" id="JBEPSN010000001">
    <property type="protein sequence ID" value="MET4538654.1"/>
    <property type="molecule type" value="Genomic_DNA"/>
</dbReference>
<reference evidence="8 9" key="1">
    <citation type="submission" date="2024-06" db="EMBL/GenBank/DDBJ databases">
        <title>Sorghum-associated microbial communities from plants grown in Nebraska, USA.</title>
        <authorList>
            <person name="Schachtman D."/>
        </authorList>
    </citation>
    <scope>NUCLEOTIDE SEQUENCE [LARGE SCALE GENOMIC DNA]</scope>
    <source>
        <strain evidence="8 9">3552</strain>
    </source>
</reference>